<accession>A0A0F6U0B4</accession>
<dbReference type="Proteomes" id="UP000034085">
    <property type="component" value="Plasmid"/>
</dbReference>
<dbReference type="PATRIC" id="fig|1261127.3.peg.5736"/>
<dbReference type="EMBL" id="CP011133">
    <property type="protein sequence ID" value="AKE62306.1"/>
    <property type="molecule type" value="Genomic_DNA"/>
</dbReference>
<geneLocation type="plasmid" evidence="1">
    <name>unnamed</name>
</geneLocation>
<dbReference type="HOGENOM" id="CLU_2864595_0_0_6"/>
<gene>
    <name evidence="1" type="ORF">F384_27615</name>
</gene>
<evidence type="ECO:0000313" key="1">
    <source>
        <dbReference type="EMBL" id="AKE62306.1"/>
    </source>
</evidence>
<evidence type="ECO:0000313" key="2">
    <source>
        <dbReference type="Proteomes" id="UP000034085"/>
    </source>
</evidence>
<proteinExistence type="predicted"/>
<keyword evidence="1" id="KW-0614">Plasmid</keyword>
<sequence length="63" mass="7440">MYKPTSDEFKAEIKRKGWTRLALAQRWGKSERWISNISGNEEREQHWNDALAGLPVLKKLKNK</sequence>
<organism evidence="1 2">
    <name type="scientific">Citrobacter amalonaticus Y19</name>
    <dbReference type="NCBI Taxonomy" id="1261127"/>
    <lineage>
        <taxon>Bacteria</taxon>
        <taxon>Pseudomonadati</taxon>
        <taxon>Pseudomonadota</taxon>
        <taxon>Gammaproteobacteria</taxon>
        <taxon>Enterobacterales</taxon>
        <taxon>Enterobacteriaceae</taxon>
        <taxon>Citrobacter</taxon>
    </lineage>
</organism>
<dbReference type="AlphaFoldDB" id="A0A0F6U0B4"/>
<dbReference type="OrthoDB" id="5890574at2"/>
<dbReference type="RefSeq" id="WP_046499400.1">
    <property type="nucleotide sequence ID" value="NZ_CP011133.1"/>
</dbReference>
<protein>
    <recommendedName>
        <fullName evidence="3">XRE family transcriptional regulator</fullName>
    </recommendedName>
</protein>
<name>A0A0F6U0B4_CITAM</name>
<dbReference type="KEGG" id="cama:F384_27615"/>
<reference evidence="1 2" key="1">
    <citation type="submission" date="2015-03" db="EMBL/GenBank/DDBJ databases">
        <title>Complete genome sequence of Citrobacter amalonaticus Y19.</title>
        <authorList>
            <person name="Park S."/>
        </authorList>
    </citation>
    <scope>NUCLEOTIDE SEQUENCE [LARGE SCALE GENOMIC DNA]</scope>
    <source>
        <strain evidence="1 2">Y19</strain>
        <plasmid evidence="2">Plasmid</plasmid>
    </source>
</reference>
<evidence type="ECO:0008006" key="3">
    <source>
        <dbReference type="Google" id="ProtNLM"/>
    </source>
</evidence>